<reference evidence="2" key="1">
    <citation type="submission" date="2016-02" db="EMBL/GenBank/DDBJ databases">
        <authorList>
            <person name="Wibberg D."/>
        </authorList>
    </citation>
    <scope>NUCLEOTIDE SEQUENCE [LARGE SCALE GENOMIC DNA]</scope>
</reference>
<organism evidence="1 2">
    <name type="scientific">Candidatus Protofrankia californiensis</name>
    <dbReference type="NCBI Taxonomy" id="1839754"/>
    <lineage>
        <taxon>Bacteria</taxon>
        <taxon>Bacillati</taxon>
        <taxon>Actinomycetota</taxon>
        <taxon>Actinomycetes</taxon>
        <taxon>Frankiales</taxon>
        <taxon>Frankiaceae</taxon>
        <taxon>Protofrankia</taxon>
    </lineage>
</organism>
<accession>A0A1C3P6Z7</accession>
<evidence type="ECO:0000313" key="2">
    <source>
        <dbReference type="Proteomes" id="UP000199013"/>
    </source>
</evidence>
<dbReference type="AlphaFoldDB" id="A0A1C3P6Z7"/>
<proteinExistence type="predicted"/>
<protein>
    <submittedName>
        <fullName evidence="1">Uncharacterized protein</fullName>
    </submittedName>
</protein>
<sequence>MASRAIAHCYEESQPRRSIRAPRPGRSPIHAGLPAARYRSAHSSRVPATIGGASRDYALVHIEVRHQLTEIMPGVDTCGRIPSPGFCVNACQSITIVWSAVLKVVGWWDVWRRPFHSA</sequence>
<dbReference type="EMBL" id="FLUV01001924">
    <property type="protein sequence ID" value="SBW25597.1"/>
    <property type="molecule type" value="Genomic_DNA"/>
</dbReference>
<name>A0A1C3P6Z7_9ACTN</name>
<dbReference type="Proteomes" id="UP000199013">
    <property type="component" value="Unassembled WGS sequence"/>
</dbReference>
<keyword evidence="2" id="KW-1185">Reference proteome</keyword>
<gene>
    <name evidence="1" type="ORF">FDG2_4608</name>
</gene>
<evidence type="ECO:0000313" key="1">
    <source>
        <dbReference type="EMBL" id="SBW25597.1"/>
    </source>
</evidence>